<evidence type="ECO:0000313" key="1">
    <source>
        <dbReference type="EMBL" id="TZG28084.1"/>
    </source>
</evidence>
<keyword evidence="2" id="KW-1185">Reference proteome</keyword>
<organism evidence="1 2">
    <name type="scientific">Sphingomonas montanisoli</name>
    <dbReference type="NCBI Taxonomy" id="2606412"/>
    <lineage>
        <taxon>Bacteria</taxon>
        <taxon>Pseudomonadati</taxon>
        <taxon>Pseudomonadota</taxon>
        <taxon>Alphaproteobacteria</taxon>
        <taxon>Sphingomonadales</taxon>
        <taxon>Sphingomonadaceae</taxon>
        <taxon>Sphingomonas</taxon>
    </lineage>
</organism>
<evidence type="ECO:0000313" key="2">
    <source>
        <dbReference type="Proteomes" id="UP000322077"/>
    </source>
</evidence>
<dbReference type="EMBL" id="VTOU01000002">
    <property type="protein sequence ID" value="TZG28084.1"/>
    <property type="molecule type" value="Genomic_DNA"/>
</dbReference>
<protein>
    <submittedName>
        <fullName evidence="1">Uncharacterized protein</fullName>
    </submittedName>
</protein>
<dbReference type="Proteomes" id="UP000322077">
    <property type="component" value="Unassembled WGS sequence"/>
</dbReference>
<dbReference type="AlphaFoldDB" id="A0A5D9C8G6"/>
<reference evidence="1 2" key="1">
    <citation type="submission" date="2019-08" db="EMBL/GenBank/DDBJ databases">
        <authorList>
            <person name="Wang G."/>
            <person name="Xu Z."/>
        </authorList>
    </citation>
    <scope>NUCLEOTIDE SEQUENCE [LARGE SCALE GENOMIC DNA]</scope>
    <source>
        <strain evidence="1 2">ZX</strain>
    </source>
</reference>
<sequence length="84" mass="8628">MIVAVIAVLAVIAAFAFGLVDINQTKKASMPEVSVSGGQAPAFDVDTAKVSVGSKNTDVTVPKVEVGTKEETVKVPTVDVQKAN</sequence>
<proteinExistence type="predicted"/>
<name>A0A5D9C8G6_9SPHN</name>
<gene>
    <name evidence="1" type="ORF">FYJ91_06600</name>
</gene>
<comment type="caution">
    <text evidence="1">The sequence shown here is derived from an EMBL/GenBank/DDBJ whole genome shotgun (WGS) entry which is preliminary data.</text>
</comment>
<accession>A0A5D9C8G6</accession>